<dbReference type="SMART" id="SM00304">
    <property type="entry name" value="HAMP"/>
    <property type="match status" value="2"/>
</dbReference>
<proteinExistence type="inferred from homology"/>
<feature type="domain" description="Methyl-accepting transducer" evidence="10">
    <location>
        <begin position="270"/>
        <end position="506"/>
    </location>
</feature>
<dbReference type="SMART" id="SM00283">
    <property type="entry name" value="MA"/>
    <property type="match status" value="1"/>
</dbReference>
<evidence type="ECO:0000256" key="8">
    <source>
        <dbReference type="SAM" id="Coils"/>
    </source>
</evidence>
<accession>A0A1H4GU72</accession>
<feature type="transmembrane region" description="Helical" evidence="9">
    <location>
        <begin position="190"/>
        <end position="211"/>
    </location>
</feature>
<keyword evidence="4 9" id="KW-0472">Membrane</keyword>
<dbReference type="Pfam" id="PF12729">
    <property type="entry name" value="4HB_MCP_1"/>
    <property type="match status" value="1"/>
</dbReference>
<dbReference type="GO" id="GO:0016020">
    <property type="term" value="C:membrane"/>
    <property type="evidence" value="ECO:0007669"/>
    <property type="project" value="UniProtKB-SubCell"/>
</dbReference>
<protein>
    <submittedName>
        <fullName evidence="12">Methyl-accepting chemotaxis sensory transducer</fullName>
    </submittedName>
</protein>
<evidence type="ECO:0000313" key="12">
    <source>
        <dbReference type="EMBL" id="SEB13186.1"/>
    </source>
</evidence>
<dbReference type="Gene3D" id="1.10.287.950">
    <property type="entry name" value="Methyl-accepting chemotaxis protein"/>
    <property type="match status" value="1"/>
</dbReference>
<comment type="subcellular location">
    <subcellularLocation>
        <location evidence="1">Membrane</location>
        <topology evidence="1">Multi-pass membrane protein</topology>
    </subcellularLocation>
</comment>
<dbReference type="GO" id="GO:0006935">
    <property type="term" value="P:chemotaxis"/>
    <property type="evidence" value="ECO:0007669"/>
    <property type="project" value="InterPro"/>
</dbReference>
<evidence type="ECO:0000256" key="3">
    <source>
        <dbReference type="ARBA" id="ARBA00022989"/>
    </source>
</evidence>
<dbReference type="Proteomes" id="UP000242469">
    <property type="component" value="Unassembled WGS sequence"/>
</dbReference>
<keyword evidence="2 9" id="KW-0812">Transmembrane</keyword>
<name>A0A1H4GU72_9GAMM</name>
<dbReference type="InterPro" id="IPR004089">
    <property type="entry name" value="MCPsignal_dom"/>
</dbReference>
<feature type="coiled-coil region" evidence="8">
    <location>
        <begin position="113"/>
        <end position="140"/>
    </location>
</feature>
<organism evidence="12 13">
    <name type="scientific">Marinobacterium iners DSM 11526</name>
    <dbReference type="NCBI Taxonomy" id="1122198"/>
    <lineage>
        <taxon>Bacteria</taxon>
        <taxon>Pseudomonadati</taxon>
        <taxon>Pseudomonadota</taxon>
        <taxon>Gammaproteobacteria</taxon>
        <taxon>Oceanospirillales</taxon>
        <taxon>Oceanospirillaceae</taxon>
        <taxon>Marinobacterium</taxon>
    </lineage>
</organism>
<dbReference type="OrthoDB" id="2489132at2"/>
<evidence type="ECO:0000259" key="10">
    <source>
        <dbReference type="PROSITE" id="PS50111"/>
    </source>
</evidence>
<dbReference type="PROSITE" id="PS50885">
    <property type="entry name" value="HAMP"/>
    <property type="match status" value="1"/>
</dbReference>
<dbReference type="Pfam" id="PF00015">
    <property type="entry name" value="MCPsignal"/>
    <property type="match status" value="1"/>
</dbReference>
<dbReference type="FunFam" id="1.10.287.950:FF:000001">
    <property type="entry name" value="Methyl-accepting chemotaxis sensory transducer"/>
    <property type="match status" value="1"/>
</dbReference>
<dbReference type="RefSeq" id="WP_091827833.1">
    <property type="nucleotide sequence ID" value="NZ_FNRJ01000020.1"/>
</dbReference>
<keyword evidence="8" id="KW-0175">Coiled coil</keyword>
<keyword evidence="5 7" id="KW-0807">Transducer</keyword>
<evidence type="ECO:0000256" key="2">
    <source>
        <dbReference type="ARBA" id="ARBA00022692"/>
    </source>
</evidence>
<dbReference type="STRING" id="1122198.SAMN02745729_12051"/>
<keyword evidence="3 9" id="KW-1133">Transmembrane helix</keyword>
<dbReference type="SUPFAM" id="SSF58104">
    <property type="entry name" value="Methyl-accepting chemotaxis protein (MCP) signaling domain"/>
    <property type="match status" value="1"/>
</dbReference>
<sequence>MLKRMTIRSKLVLGSVLPIIGLLVIVITSLIELNKANQGIDQLYVDRIVPLELLKNVSDNYAVNIIDTVNKIDKSLMKAEDGLAVVIQAREKIKQDWQLYTSTDLTPQEQKLVQEADGLLKRADSAIEKLIERLKTLSGLTYGDMYGFNGDLYADVDPISEKVATLVDLQLSEADQMRQELRQRYERQRVFQIGLSAAVVVVLALLGLLIYRSIRQPLEHLQDVMDNVATNSDLRLRAEIEGDNELSHIAGSFNKMLAQMQSLVGHISGATTQLAAAAEEMSSISSHSSQTINSQRAEVEQVAAAMNEMVSTVQEVAGSAERADQEARSTYDEADSGNRVVVDAVRATSDLVDQVRKVAAQIAVVEQDSESIGSVVDVIRGIAEQTNLLALNAAIEAARAGDQGRGFAVVADEVRSLAQRTQESTEEIQQVIGRLQVGTRDAVTAMKVSQERAELTGEQAEKAGEALRRISVAVKRITDLNAQIASASEEQSSVAEEINRSLVTINDSAQESAAGATQTETASHELSRLAAELQSMTAKFRT</sequence>
<evidence type="ECO:0000256" key="9">
    <source>
        <dbReference type="SAM" id="Phobius"/>
    </source>
</evidence>
<evidence type="ECO:0000313" key="13">
    <source>
        <dbReference type="Proteomes" id="UP000242469"/>
    </source>
</evidence>
<dbReference type="GO" id="GO:0007165">
    <property type="term" value="P:signal transduction"/>
    <property type="evidence" value="ECO:0007669"/>
    <property type="project" value="UniProtKB-KW"/>
</dbReference>
<dbReference type="PRINTS" id="PR00260">
    <property type="entry name" value="CHEMTRNSDUCR"/>
</dbReference>
<dbReference type="EMBL" id="FNRJ01000020">
    <property type="protein sequence ID" value="SEB13186.1"/>
    <property type="molecule type" value="Genomic_DNA"/>
</dbReference>
<dbReference type="CDD" id="cd11386">
    <property type="entry name" value="MCP_signal"/>
    <property type="match status" value="1"/>
</dbReference>
<evidence type="ECO:0000256" key="5">
    <source>
        <dbReference type="ARBA" id="ARBA00023224"/>
    </source>
</evidence>
<dbReference type="GO" id="GO:0004888">
    <property type="term" value="F:transmembrane signaling receptor activity"/>
    <property type="evidence" value="ECO:0007669"/>
    <property type="project" value="InterPro"/>
</dbReference>
<dbReference type="PANTHER" id="PTHR32089">
    <property type="entry name" value="METHYL-ACCEPTING CHEMOTAXIS PROTEIN MCPB"/>
    <property type="match status" value="1"/>
</dbReference>
<evidence type="ECO:0000256" key="4">
    <source>
        <dbReference type="ARBA" id="ARBA00023136"/>
    </source>
</evidence>
<feature type="domain" description="HAMP" evidence="11">
    <location>
        <begin position="212"/>
        <end position="265"/>
    </location>
</feature>
<dbReference type="InterPro" id="IPR024478">
    <property type="entry name" value="HlyB_4HB_MCP"/>
</dbReference>
<evidence type="ECO:0000256" key="6">
    <source>
        <dbReference type="ARBA" id="ARBA00029447"/>
    </source>
</evidence>
<dbReference type="PROSITE" id="PS50111">
    <property type="entry name" value="CHEMOTAXIS_TRANSDUC_2"/>
    <property type="match status" value="1"/>
</dbReference>
<gene>
    <name evidence="12" type="ORF">SAMN02745729_12051</name>
</gene>
<dbReference type="InterPro" id="IPR003660">
    <property type="entry name" value="HAMP_dom"/>
</dbReference>
<comment type="similarity">
    <text evidence="6">Belongs to the methyl-accepting chemotaxis (MCP) protein family.</text>
</comment>
<feature type="transmembrane region" description="Helical" evidence="9">
    <location>
        <begin position="12"/>
        <end position="31"/>
    </location>
</feature>
<keyword evidence="13" id="KW-1185">Reference proteome</keyword>
<dbReference type="PANTHER" id="PTHR32089:SF119">
    <property type="entry name" value="METHYL-ACCEPTING CHEMOTAXIS PROTEIN CTPL"/>
    <property type="match status" value="1"/>
</dbReference>
<reference evidence="13" key="1">
    <citation type="submission" date="2016-10" db="EMBL/GenBank/DDBJ databases">
        <authorList>
            <person name="Varghese N."/>
            <person name="Submissions S."/>
        </authorList>
    </citation>
    <scope>NUCLEOTIDE SEQUENCE [LARGE SCALE GENOMIC DNA]</scope>
    <source>
        <strain evidence="13">DSM 11526</strain>
    </source>
</reference>
<evidence type="ECO:0000256" key="1">
    <source>
        <dbReference type="ARBA" id="ARBA00004141"/>
    </source>
</evidence>
<evidence type="ECO:0000256" key="7">
    <source>
        <dbReference type="PROSITE-ProRule" id="PRU00284"/>
    </source>
</evidence>
<dbReference type="InterPro" id="IPR004090">
    <property type="entry name" value="Chemotax_Me-accpt_rcpt"/>
</dbReference>
<evidence type="ECO:0000259" key="11">
    <source>
        <dbReference type="PROSITE" id="PS50885"/>
    </source>
</evidence>
<dbReference type="Pfam" id="PF00672">
    <property type="entry name" value="HAMP"/>
    <property type="match status" value="1"/>
</dbReference>
<dbReference type="AlphaFoldDB" id="A0A1H4GU72"/>